<comment type="subcellular location">
    <subcellularLocation>
        <location evidence="1 7">Cell membrane</location>
        <topology evidence="1 7">Lipid-anchor</topology>
        <orientation evidence="1 7">Cytoplasmic side</orientation>
    </subcellularLocation>
</comment>
<dbReference type="SUPFAM" id="SSF48208">
    <property type="entry name" value="Six-hairpin glycosidases"/>
    <property type="match status" value="1"/>
</dbReference>
<proteinExistence type="inferred from homology"/>
<dbReference type="InterPro" id="IPR008734">
    <property type="entry name" value="PHK_A/B_su"/>
</dbReference>
<comment type="function">
    <text evidence="7">Phosphorylase b kinase catalyzes the phosphorylation of serine in certain substrates, including troponin I.</text>
</comment>
<reference evidence="10 11" key="2">
    <citation type="submission" date="2017-04" db="EMBL/GenBank/DDBJ databases">
        <title>CpG methylation of centromeres and impact of large insertions on vertebrate speciation.</title>
        <authorList>
            <person name="Ichikawa K."/>
            <person name="Yoshimura J."/>
            <person name="Morishita S."/>
        </authorList>
    </citation>
    <scope>NUCLEOTIDE SEQUENCE</scope>
    <source>
        <strain evidence="10 11">HSOK</strain>
    </source>
</reference>
<evidence type="ECO:0000256" key="3">
    <source>
        <dbReference type="ARBA" id="ARBA00007128"/>
    </source>
</evidence>
<dbReference type="InterPro" id="IPR011613">
    <property type="entry name" value="GH15-like"/>
</dbReference>
<keyword evidence="6 7" id="KW-0119">Carbohydrate metabolism</keyword>
<dbReference type="Ensembl" id="ENSORLT00015021823.1">
    <property type="protein sequence ID" value="ENSORLP00015031102.1"/>
    <property type="gene ID" value="ENSORLG00015000432.1"/>
</dbReference>
<dbReference type="GO" id="GO:0005977">
    <property type="term" value="P:glycogen metabolic process"/>
    <property type="evidence" value="ECO:0007669"/>
    <property type="project" value="UniProtKB-UniPathway"/>
</dbReference>
<reference key="1">
    <citation type="journal article" date="2007" name="Nature">
        <title>The medaka draft genome and insights into vertebrate genome evolution.</title>
        <authorList>
            <person name="Kasahara M."/>
            <person name="Naruse K."/>
            <person name="Sasaki S."/>
            <person name="Nakatani Y."/>
            <person name="Qu W."/>
            <person name="Ahsan B."/>
            <person name="Yamada T."/>
            <person name="Nagayasu Y."/>
            <person name="Doi K."/>
            <person name="Kasai Y."/>
            <person name="Jindo T."/>
            <person name="Kobayashi D."/>
            <person name="Shimada A."/>
            <person name="Toyoda A."/>
            <person name="Kuroki Y."/>
            <person name="Fujiyama A."/>
            <person name="Sasaki T."/>
            <person name="Shimizu A."/>
            <person name="Asakawa S."/>
            <person name="Shimizu N."/>
            <person name="Hashimoto S."/>
            <person name="Yang J."/>
            <person name="Lee Y."/>
            <person name="Matsushima K."/>
            <person name="Sugano S."/>
            <person name="Sakaizumi M."/>
            <person name="Narita T."/>
            <person name="Ohishi K."/>
            <person name="Haga S."/>
            <person name="Ohta F."/>
            <person name="Nomoto H."/>
            <person name="Nogata K."/>
            <person name="Morishita T."/>
            <person name="Endo T."/>
            <person name="Shin-I T."/>
            <person name="Takeda H."/>
            <person name="Morishita S."/>
            <person name="Kohara Y."/>
        </authorList>
    </citation>
    <scope>NUCLEOTIDE SEQUENCE [LARGE SCALE GENOMIC DNA]</scope>
    <source>
        <strain>Hd-rR</strain>
    </source>
</reference>
<feature type="domain" description="Phosphorylase b kinase regulatory subunit alpha/beta C-terminal" evidence="9">
    <location>
        <begin position="906"/>
        <end position="1019"/>
    </location>
</feature>
<feature type="domain" description="GH15-like" evidence="8">
    <location>
        <begin position="37"/>
        <end position="866"/>
    </location>
</feature>
<reference evidence="10" key="4">
    <citation type="submission" date="2025-09" db="UniProtKB">
        <authorList>
            <consortium name="Ensembl"/>
        </authorList>
    </citation>
    <scope>IDENTIFICATION</scope>
    <source>
        <strain evidence="10">HSOK</strain>
    </source>
</reference>
<evidence type="ECO:0000256" key="5">
    <source>
        <dbReference type="ARBA" id="ARBA00022860"/>
    </source>
</evidence>
<dbReference type="InterPro" id="IPR008928">
    <property type="entry name" value="6-hairpin_glycosidase_sf"/>
</dbReference>
<keyword evidence="7" id="KW-0636">Prenylation</keyword>
<dbReference type="Proteomes" id="UP000265200">
    <property type="component" value="Chromosome 3"/>
</dbReference>
<reference evidence="10" key="3">
    <citation type="submission" date="2025-08" db="UniProtKB">
        <authorList>
            <consortium name="Ensembl"/>
        </authorList>
    </citation>
    <scope>IDENTIFICATION</scope>
    <source>
        <strain evidence="10">HSOK</strain>
    </source>
</reference>
<comment type="similarity">
    <text evidence="3 7">Belongs to the phosphorylase b kinase regulatory chain family.</text>
</comment>
<dbReference type="UniPathway" id="UPA00163"/>
<keyword evidence="5 7" id="KW-0112">Calmodulin-binding</keyword>
<keyword evidence="4 7" id="KW-0321">Glycogen metabolism</keyword>
<accession>A0A3P9JFQ0</accession>
<evidence type="ECO:0000256" key="7">
    <source>
        <dbReference type="RuleBase" id="RU364123"/>
    </source>
</evidence>
<comment type="pathway">
    <text evidence="2 7">Glycan biosynthesis; glycogen metabolism.</text>
</comment>
<evidence type="ECO:0000256" key="4">
    <source>
        <dbReference type="ARBA" id="ARBA00022600"/>
    </source>
</evidence>
<evidence type="ECO:0000259" key="8">
    <source>
        <dbReference type="Pfam" id="PF00723"/>
    </source>
</evidence>
<name>A0A3P9JFQ0_ORYLA</name>
<dbReference type="Pfam" id="PF19292">
    <property type="entry name" value="KPBB_C"/>
    <property type="match status" value="1"/>
</dbReference>
<organism evidence="10 11">
    <name type="scientific">Oryzias latipes</name>
    <name type="common">Japanese rice fish</name>
    <name type="synonym">Japanese killifish</name>
    <dbReference type="NCBI Taxonomy" id="8090"/>
    <lineage>
        <taxon>Eukaryota</taxon>
        <taxon>Metazoa</taxon>
        <taxon>Chordata</taxon>
        <taxon>Craniata</taxon>
        <taxon>Vertebrata</taxon>
        <taxon>Euteleostomi</taxon>
        <taxon>Actinopterygii</taxon>
        <taxon>Neopterygii</taxon>
        <taxon>Teleostei</taxon>
        <taxon>Neoteleostei</taxon>
        <taxon>Acanthomorphata</taxon>
        <taxon>Ovalentaria</taxon>
        <taxon>Atherinomorphae</taxon>
        <taxon>Beloniformes</taxon>
        <taxon>Adrianichthyidae</taxon>
        <taxon>Oryziinae</taxon>
        <taxon>Oryzias</taxon>
    </lineage>
</organism>
<keyword evidence="7" id="KW-1003">Cell membrane</keyword>
<dbReference type="AlphaFoldDB" id="A0A3P9JFQ0"/>
<dbReference type="PANTHER" id="PTHR10749:SF8">
    <property type="entry name" value="PHOSPHORYLASE B KINASE REGULATORY SUBUNIT BETA"/>
    <property type="match status" value="1"/>
</dbReference>
<evidence type="ECO:0000256" key="2">
    <source>
        <dbReference type="ARBA" id="ARBA00005131"/>
    </source>
</evidence>
<sequence>MAAVAQPHQNVRRLGSIYEPLRLSNLQRDDEPLWEKLDRYYSAVKTTILNYQSPTTGLFPVKTCPTCKEAKVRDSLYCAAGSWALAIAYRRIDDDLGRTHELEHSTIKCMRGILYCYMRQADKVEQFKQDPSPSTCLHSVFNVDTGDEVYSNSEYHHLQIDAVSLFLLYLVEMICSGLQIIYNTDEVAFIQNLVFCVERAYRVPDFGMWERGSKYNNGSTELHSSSVGLAKAALEAINGFNLFGNQGCSWSVIFVDLDAHNRNRQTLCSLLPRESRSHNTDAALLPTISYPAFAVDDDALYSQTLDKIVRKLRGKYGFKRFLRDGYRTANEDKNRRYYKPAEMKLFDGIECEFPIFFIYMMIDGVFRGNQAQVKEYQDLLQPIVFQSFEGHAVIPKYYYVPADFVEAEQNKHGSQKRFPSNSGRDGLVFLWGQALYTIAKLLVDELISPRDIDPIHRYVPRQDQRNVSMRYSNQGPIENDVVIHVSLIAESQRLQVFLNTYGIQTQTPQQVEPIQIWPQKELVKAYRFLAVNKKLGLSGRPERPVGCIGTCKIYRILGKTVVCYPIVFDLSDFYLSQDVMLLIDDIKNALQFIKQCWKMQGRPLFLVLIREDNIKGSRFNPVLDMLASFRKGFIGGVKVHVDRLQTLISGAFVEQLDFLRVNEAEIPEFKSFEELELPKHSKVKRQTSTPNASDLEQQPEITVEEWQDKPTHEILQKFHDCDCLASQAQLACILLRREGADFLSKDENLMDELERIYRRAGSRKLWSVVRLAASLLTKLVDSLAPSITSILVHGKQVTLGIFGHEEEVISNPLSPGVIQGIIYSKCCPLGGEREAVLQQELVIHIGWIISNDPQKFSGMLKIRVGWIVQAMKHELKIRAGDMPPQDIYQLSPSDIKQLLLDVLQPQHTGRSWLNRRQIDGSLNRTPLGFYDRVWQILERTPYGIVVAATHLPQQPTLSDMTMYEMNFSLLVEDTLKNLVLPEYRQIIVELLMVVSVVLERNPELEFSDKVDLDVLVKEAFSDFQKDRSRYGGAKKQVGNPHIWTVWSFIFIPSASHIDSLKNNNHSNKDFFAFPSQDDMETFYNTPPLGKRGTSSYLAKAVMIQLLQGDVKPCKDDPCAVS</sequence>
<dbReference type="Pfam" id="PF00723">
    <property type="entry name" value="Glyco_hydro_15"/>
    <property type="match status" value="1"/>
</dbReference>
<evidence type="ECO:0000313" key="11">
    <source>
        <dbReference type="Proteomes" id="UP000265200"/>
    </source>
</evidence>
<dbReference type="GO" id="GO:0005516">
    <property type="term" value="F:calmodulin binding"/>
    <property type="evidence" value="ECO:0007669"/>
    <property type="project" value="UniProtKB-KW"/>
</dbReference>
<protein>
    <recommendedName>
        <fullName evidence="7">Phosphorylase b kinase regulatory subunit</fullName>
    </recommendedName>
</protein>
<dbReference type="PANTHER" id="PTHR10749">
    <property type="entry name" value="PHOSPHORYLASE B KINASE REGULATORY SUBUNIT"/>
    <property type="match status" value="1"/>
</dbReference>
<evidence type="ECO:0000313" key="10">
    <source>
        <dbReference type="Ensembl" id="ENSORLP00015031102.1"/>
    </source>
</evidence>
<evidence type="ECO:0000256" key="6">
    <source>
        <dbReference type="ARBA" id="ARBA00023277"/>
    </source>
</evidence>
<evidence type="ECO:0000259" key="9">
    <source>
        <dbReference type="Pfam" id="PF19292"/>
    </source>
</evidence>
<evidence type="ECO:0000256" key="1">
    <source>
        <dbReference type="ARBA" id="ARBA00004342"/>
    </source>
</evidence>
<keyword evidence="7" id="KW-0472">Membrane</keyword>
<dbReference type="InterPro" id="IPR045583">
    <property type="entry name" value="KPBA/B_C"/>
</dbReference>
<dbReference type="GO" id="GO:0005886">
    <property type="term" value="C:plasma membrane"/>
    <property type="evidence" value="ECO:0007669"/>
    <property type="project" value="UniProtKB-SubCell"/>
</dbReference>
<keyword evidence="7" id="KW-0449">Lipoprotein</keyword>